<proteinExistence type="inferred from homology"/>
<dbReference type="SMART" id="SM00499">
    <property type="entry name" value="AAI"/>
    <property type="match status" value="3"/>
</dbReference>
<dbReference type="Proteomes" id="UP000824120">
    <property type="component" value="Chromosome 10"/>
</dbReference>
<dbReference type="OrthoDB" id="1890443at2759"/>
<accession>A0A9J5X1T8</accession>
<dbReference type="InterPro" id="IPR036312">
    <property type="entry name" value="Bifun_inhib/LTP/seed_sf"/>
</dbReference>
<sequence>MEMFGKIACFVLLCMVVVAPHAEGIYFGQCFHAEALSCGQVTSGLAPCLPYLQGRGPIGGCCGGIKGLLGAAKTPADRKAACTCLKSAASAIKGIDVGKAAGIPRVCGVNIPYKISPSTDCSNKIVCFVFLYMVVVAPHAEAMSCSQVSSSLAPCVPYLQGRGPLGGCCVGVKSLYGAAKTPADRRTACTCIKTVANAVKGLDTGRAAGLPSTCGVNIPYDISPSVDCSNTEMVGKIACIIVLCMVAILVAPHAQAAMTCGQVTSGVAPCLPYLTGRGPLGGCCGGIKGLLGAAKTPADRKMACNCLKSAATAIKGIDAGKAAGIPSVCGVNIPYKISPSTDCTRSL</sequence>
<dbReference type="Gene3D" id="1.10.110.10">
    <property type="entry name" value="Plant lipid-transfer and hydrophobic proteins"/>
    <property type="match status" value="3"/>
</dbReference>
<name>A0A9J5X1T8_SOLCO</name>
<protein>
    <recommendedName>
        <fullName evidence="4">Non-specific lipid-transfer protein</fullName>
    </recommendedName>
</protein>
<feature type="domain" description="Bifunctional inhibitor/plant lipid transfer protein/seed storage helical" evidence="6">
    <location>
        <begin position="260"/>
        <end position="343"/>
    </location>
</feature>
<feature type="signal peptide" evidence="5">
    <location>
        <begin position="1"/>
        <end position="24"/>
    </location>
</feature>
<gene>
    <name evidence="7" type="ORF">H5410_052796</name>
</gene>
<keyword evidence="5" id="KW-0732">Signal</keyword>
<keyword evidence="3 4" id="KW-0446">Lipid-binding</keyword>
<dbReference type="GO" id="GO:0008289">
    <property type="term" value="F:lipid binding"/>
    <property type="evidence" value="ECO:0007669"/>
    <property type="project" value="UniProtKB-KW"/>
</dbReference>
<keyword evidence="2 4" id="KW-0813">Transport</keyword>
<dbReference type="GO" id="GO:0006869">
    <property type="term" value="P:lipid transport"/>
    <property type="evidence" value="ECO:0007669"/>
    <property type="project" value="InterPro"/>
</dbReference>
<feature type="domain" description="Bifunctional inhibitor/plant lipid transfer protein/seed storage helical" evidence="6">
    <location>
        <begin position="145"/>
        <end position="228"/>
    </location>
</feature>
<dbReference type="AlphaFoldDB" id="A0A9J5X1T8"/>
<evidence type="ECO:0000256" key="2">
    <source>
        <dbReference type="ARBA" id="ARBA00022448"/>
    </source>
</evidence>
<evidence type="ECO:0000259" key="6">
    <source>
        <dbReference type="SMART" id="SM00499"/>
    </source>
</evidence>
<comment type="function">
    <text evidence="4">Plant non-specific lipid-transfer proteins transfer phospholipids as well as galactolipids across membranes. May play a role in wax or cutin deposition in the cell walls of expanding epidermal cells and certain secretory tissues.</text>
</comment>
<evidence type="ECO:0000256" key="1">
    <source>
        <dbReference type="ARBA" id="ARBA00009748"/>
    </source>
</evidence>
<dbReference type="CDD" id="cd01960">
    <property type="entry name" value="nsLTP1"/>
    <property type="match status" value="3"/>
</dbReference>
<dbReference type="EMBL" id="JACXVP010000010">
    <property type="protein sequence ID" value="KAG5582169.1"/>
    <property type="molecule type" value="Genomic_DNA"/>
</dbReference>
<organism evidence="7 8">
    <name type="scientific">Solanum commersonii</name>
    <name type="common">Commerson's wild potato</name>
    <name type="synonym">Commerson's nightshade</name>
    <dbReference type="NCBI Taxonomy" id="4109"/>
    <lineage>
        <taxon>Eukaryota</taxon>
        <taxon>Viridiplantae</taxon>
        <taxon>Streptophyta</taxon>
        <taxon>Embryophyta</taxon>
        <taxon>Tracheophyta</taxon>
        <taxon>Spermatophyta</taxon>
        <taxon>Magnoliopsida</taxon>
        <taxon>eudicotyledons</taxon>
        <taxon>Gunneridae</taxon>
        <taxon>Pentapetalae</taxon>
        <taxon>asterids</taxon>
        <taxon>lamiids</taxon>
        <taxon>Solanales</taxon>
        <taxon>Solanaceae</taxon>
        <taxon>Solanoideae</taxon>
        <taxon>Solaneae</taxon>
        <taxon>Solanum</taxon>
    </lineage>
</organism>
<dbReference type="SUPFAM" id="SSF47699">
    <property type="entry name" value="Bifunctional inhibitor/lipid-transfer protein/seed storage 2S albumin"/>
    <property type="match status" value="3"/>
</dbReference>
<dbReference type="Pfam" id="PF00234">
    <property type="entry name" value="Tryp_alpha_amyl"/>
    <property type="match status" value="3"/>
</dbReference>
<evidence type="ECO:0000313" key="7">
    <source>
        <dbReference type="EMBL" id="KAG5582169.1"/>
    </source>
</evidence>
<keyword evidence="8" id="KW-1185">Reference proteome</keyword>
<evidence type="ECO:0000256" key="4">
    <source>
        <dbReference type="RuleBase" id="RU000628"/>
    </source>
</evidence>
<feature type="domain" description="Bifunctional inhibitor/plant lipid transfer protein/seed storage helical" evidence="6">
    <location>
        <begin position="38"/>
        <end position="121"/>
    </location>
</feature>
<comment type="caution">
    <text evidence="7">The sequence shown here is derived from an EMBL/GenBank/DDBJ whole genome shotgun (WGS) entry which is preliminary data.</text>
</comment>
<dbReference type="PANTHER" id="PTHR33076">
    <property type="entry name" value="NON-SPECIFIC LIPID-TRANSFER PROTEIN 2-RELATED"/>
    <property type="match status" value="1"/>
</dbReference>
<feature type="chain" id="PRO_5039894236" description="Non-specific lipid-transfer protein" evidence="5">
    <location>
        <begin position="25"/>
        <end position="347"/>
    </location>
</feature>
<reference evidence="7 8" key="1">
    <citation type="submission" date="2020-09" db="EMBL/GenBank/DDBJ databases">
        <title>De no assembly of potato wild relative species, Solanum commersonii.</title>
        <authorList>
            <person name="Cho K."/>
        </authorList>
    </citation>
    <scope>NUCLEOTIDE SEQUENCE [LARGE SCALE GENOMIC DNA]</scope>
    <source>
        <strain evidence="7">LZ3.2</strain>
        <tissue evidence="7">Leaf</tissue>
    </source>
</reference>
<comment type="similarity">
    <text evidence="1 4">Belongs to the plant LTP family.</text>
</comment>
<dbReference type="InterPro" id="IPR000528">
    <property type="entry name" value="Plant_nsLTP"/>
</dbReference>
<evidence type="ECO:0000313" key="8">
    <source>
        <dbReference type="Proteomes" id="UP000824120"/>
    </source>
</evidence>
<dbReference type="InterPro" id="IPR016140">
    <property type="entry name" value="Bifunc_inhib/LTP/seed_store"/>
</dbReference>
<evidence type="ECO:0000256" key="5">
    <source>
        <dbReference type="SAM" id="SignalP"/>
    </source>
</evidence>
<dbReference type="PRINTS" id="PR00382">
    <property type="entry name" value="LIPIDTRNSFER"/>
</dbReference>
<evidence type="ECO:0000256" key="3">
    <source>
        <dbReference type="ARBA" id="ARBA00023121"/>
    </source>
</evidence>